<feature type="compositionally biased region" description="Low complexity" evidence="6">
    <location>
        <begin position="1416"/>
        <end position="1428"/>
    </location>
</feature>
<gene>
    <name evidence="8" type="ORF">ECRASSUSDP1_LOCUS28518</name>
</gene>
<feature type="domain" description="RING-type" evidence="7">
    <location>
        <begin position="1327"/>
        <end position="1383"/>
    </location>
</feature>
<dbReference type="PANTHER" id="PTHR12616">
    <property type="entry name" value="VACUOLAR PROTEIN SORTING VPS41"/>
    <property type="match status" value="1"/>
</dbReference>
<feature type="coiled-coil region" evidence="5">
    <location>
        <begin position="23"/>
        <end position="52"/>
    </location>
</feature>
<dbReference type="EMBL" id="CAMPGE010029425">
    <property type="protein sequence ID" value="CAI2386893.1"/>
    <property type="molecule type" value="Genomic_DNA"/>
</dbReference>
<dbReference type="InterPro" id="IPR036322">
    <property type="entry name" value="WD40_repeat_dom_sf"/>
</dbReference>
<dbReference type="GO" id="GO:0034058">
    <property type="term" value="P:endosomal vesicle fusion"/>
    <property type="evidence" value="ECO:0007669"/>
    <property type="project" value="TreeGrafter"/>
</dbReference>
<evidence type="ECO:0000256" key="2">
    <source>
        <dbReference type="ARBA" id="ARBA00022771"/>
    </source>
</evidence>
<keyword evidence="9" id="KW-1185">Reference proteome</keyword>
<feature type="compositionally biased region" description="Basic residues" evidence="6">
    <location>
        <begin position="1395"/>
        <end position="1409"/>
    </location>
</feature>
<evidence type="ECO:0000313" key="8">
    <source>
        <dbReference type="EMBL" id="CAI2386893.1"/>
    </source>
</evidence>
<evidence type="ECO:0000256" key="5">
    <source>
        <dbReference type="SAM" id="Coils"/>
    </source>
</evidence>
<dbReference type="SUPFAM" id="SSF57850">
    <property type="entry name" value="RING/U-box"/>
    <property type="match status" value="1"/>
</dbReference>
<dbReference type="GO" id="GO:0005770">
    <property type="term" value="C:late endosome"/>
    <property type="evidence" value="ECO:0007669"/>
    <property type="project" value="TreeGrafter"/>
</dbReference>
<dbReference type="InterPro" id="IPR045111">
    <property type="entry name" value="Vps41/Vps8"/>
</dbReference>
<feature type="region of interest" description="Disordered" evidence="6">
    <location>
        <begin position="1390"/>
        <end position="1431"/>
    </location>
</feature>
<evidence type="ECO:0000313" key="9">
    <source>
        <dbReference type="Proteomes" id="UP001295684"/>
    </source>
</evidence>
<dbReference type="GO" id="GO:0008270">
    <property type="term" value="F:zinc ion binding"/>
    <property type="evidence" value="ECO:0007669"/>
    <property type="project" value="UniProtKB-KW"/>
</dbReference>
<keyword evidence="2 4" id="KW-0863">Zinc-finger</keyword>
<dbReference type="InterPro" id="IPR015943">
    <property type="entry name" value="WD40/YVTN_repeat-like_dom_sf"/>
</dbReference>
<dbReference type="PROSITE" id="PS50089">
    <property type="entry name" value="ZF_RING_2"/>
    <property type="match status" value="1"/>
</dbReference>
<keyword evidence="1" id="KW-0479">Metal-binding</keyword>
<evidence type="ECO:0000259" key="7">
    <source>
        <dbReference type="PROSITE" id="PS50089"/>
    </source>
</evidence>
<organism evidence="8 9">
    <name type="scientific">Euplotes crassus</name>
    <dbReference type="NCBI Taxonomy" id="5936"/>
    <lineage>
        <taxon>Eukaryota</taxon>
        <taxon>Sar</taxon>
        <taxon>Alveolata</taxon>
        <taxon>Ciliophora</taxon>
        <taxon>Intramacronucleata</taxon>
        <taxon>Spirotrichea</taxon>
        <taxon>Hypotrichia</taxon>
        <taxon>Euplotida</taxon>
        <taxon>Euplotidae</taxon>
        <taxon>Moneuplotes</taxon>
    </lineage>
</organism>
<accession>A0AAD1Y804</accession>
<evidence type="ECO:0000256" key="4">
    <source>
        <dbReference type="PROSITE-ProRule" id="PRU00175"/>
    </source>
</evidence>
<evidence type="ECO:0000256" key="6">
    <source>
        <dbReference type="SAM" id="MobiDB-lite"/>
    </source>
</evidence>
<dbReference type="SMART" id="SM00249">
    <property type="entry name" value="PHD"/>
    <property type="match status" value="1"/>
</dbReference>
<proteinExistence type="predicted"/>
<dbReference type="Proteomes" id="UP001295684">
    <property type="component" value="Unassembled WGS sequence"/>
</dbReference>
<dbReference type="SUPFAM" id="SSF50978">
    <property type="entry name" value="WD40 repeat-like"/>
    <property type="match status" value="1"/>
</dbReference>
<evidence type="ECO:0000256" key="1">
    <source>
        <dbReference type="ARBA" id="ARBA00022723"/>
    </source>
</evidence>
<dbReference type="Gene3D" id="2.130.10.10">
    <property type="entry name" value="YVTN repeat-like/Quinoprotein amine dehydrogenase"/>
    <property type="match status" value="1"/>
</dbReference>
<keyword evidence="5" id="KW-0175">Coiled coil</keyword>
<dbReference type="Pfam" id="PF23410">
    <property type="entry name" value="Beta-prop_VPS8"/>
    <property type="match status" value="1"/>
</dbReference>
<reference evidence="8" key="1">
    <citation type="submission" date="2023-07" db="EMBL/GenBank/DDBJ databases">
        <authorList>
            <consortium name="AG Swart"/>
            <person name="Singh M."/>
            <person name="Singh A."/>
            <person name="Seah K."/>
            <person name="Emmerich C."/>
        </authorList>
    </citation>
    <scope>NUCLEOTIDE SEQUENCE</scope>
    <source>
        <strain evidence="8">DP1</strain>
    </source>
</reference>
<dbReference type="GO" id="GO:0030897">
    <property type="term" value="C:HOPS complex"/>
    <property type="evidence" value="ECO:0007669"/>
    <property type="project" value="TreeGrafter"/>
</dbReference>
<comment type="caution">
    <text evidence="8">The sequence shown here is derived from an EMBL/GenBank/DDBJ whole genome shotgun (WGS) entry which is preliminary data.</text>
</comment>
<dbReference type="InterPro" id="IPR013083">
    <property type="entry name" value="Znf_RING/FYVE/PHD"/>
</dbReference>
<dbReference type="GO" id="GO:0006623">
    <property type="term" value="P:protein targeting to vacuole"/>
    <property type="evidence" value="ECO:0007669"/>
    <property type="project" value="InterPro"/>
</dbReference>
<name>A0AAD1Y804_EUPCR</name>
<sequence length="1470" mass="172459">MEKENKDDERKTLVKNIINSVDSDEEEILFELTEEEKKEKEEQLRVKRMAEQYKKMQILEIVQNNEKAEGFNQAIVEEAFVFFGENSQFDIPPEDKKMLKLEQLRKLSEVAYSVNENAYGQPCAVKLYMDKLYVGCSLGPVRVFDIKTGNQENILIPKKKKVFTSRVTCIDISLTGDRLAVGYTNGKVCIFDLIKSKILIEIDDVCKTEVNFIKFLSDTSSQCLMAADKRGFIYRIIISKGLLKYNSKSCKIIEKPIPDLSSIAVLKPKEGMPYEVLEVSYMNITAVASTNRLVIYYLNDPIADFYSVIREDFSKNFIKEGSLCHLDWGYGITPTISRENSKCLLAIGWDKVLQIAILGSPDEPYNMISFDGYYICDYPIDRVQFISDSVIMILVNKKEVRLLFIPNFLPGSFSKEGIMLKEAEDSKMTIVGAYNGVFQVSLGEDFLRDLSLKAEVDTGVSLLNGNIRYSETAEKQNFSHSIVTHENQIIVLGQNELLLAKLYHWEDYLEYIKKKCGWLVCLKAALDIFSGDIKGYYGVPYISEDREEALIERLKELVLIGIASMIQSFYGSRRQSENNGNFDLQRDDNAIKVAIEFCHEIDSFDFLFNQIFAEFQSEGFEDKFVENLEPFILSGYFKEIIIPNAVLKKICDYYFENRKYHILEKIASCLDFTQYEYLDELTVVCSLKSLTTTLIHLTITSNQAEDRSCWTILRKVYDSFKSINKQINLEEIKEWYKKSKDEKYSITSSYQYIGLKFMHIISLFLRGERYPEGKLTLDQHEIYLTQTIEFIFENQHAFDLLNVDERSFFIMMSELYTNKTVCRVLKNLNDQDIFHITHEIIIEKFKEIINSYASLKNLKFEFSYWVIKIANCEMYRLDPQKIIGLINESIIFVLYEIYDFNEKKKASNFELKPEDKFSGPNDINLSDLEQEILDLLPYYSKYMEHEELSEIIEISQKLLIDKIRIYIYEDQKDFEQCIQTFLNSKGCKTQDVFQWLHRLYIKKRDTLEEESITRIKNEIIRVIQDFIIADSVKTSQVIDEWLPNQQIEIIDKLSANEELQLKYLSDFINEREAEISEVMKSAVKFQNPHFNDYKYFLKLHIKLLAKLDCRRISIKDYYPIDCLDDIKDDNAIIKEARAFLYKRCGDIDNSLTIFLSLLEEISYDEIKQDGFHNKKDDSKFTLSFSKIYTEICQLCVKWTSIPSYKDKIWNQVLRTLFKIKKKYYVKEETKKTKAVNTIIFSKISEFLLMMSRYVDFREVIKLLLEVDEGATFRYSKKWFQSLFVSKADQEFLYKSAQKLLNNENSAMVDSIVDKYQHGFKGTKNQTCDLCKGILVNPYFERSLVFCMCKHHFHRKCYIEEVKLIKTLEVRPDIEKRFQCPICRKHNVDIDEKQRKDRMKQKRSNRRRNRKGTDTRNSSSEGSRSSMNNNDEEYGFYNNSKLDEVEKINYKLKMKAFDEDYYLSSPSIVFP</sequence>
<keyword evidence="3" id="KW-0862">Zinc</keyword>
<protein>
    <recommendedName>
        <fullName evidence="7">RING-type domain-containing protein</fullName>
    </recommendedName>
</protein>
<dbReference type="InterPro" id="IPR001841">
    <property type="entry name" value="Znf_RING"/>
</dbReference>
<dbReference type="PANTHER" id="PTHR12616:SF8">
    <property type="entry name" value="VACUOLAR PROTEIN SORTING-ASSOCIATED PROTEIN 8 HOMOLOG"/>
    <property type="match status" value="1"/>
</dbReference>
<evidence type="ECO:0000256" key="3">
    <source>
        <dbReference type="ARBA" id="ARBA00022833"/>
    </source>
</evidence>
<dbReference type="InterPro" id="IPR001965">
    <property type="entry name" value="Znf_PHD"/>
</dbReference>
<dbReference type="Gene3D" id="3.30.40.10">
    <property type="entry name" value="Zinc/RING finger domain, C3HC4 (zinc finger)"/>
    <property type="match status" value="1"/>
</dbReference>